<sequence length="227" mass="25410">MYPNVEGSFGWTGLSLPATYLYKPWSTQRTKATSSLDTTSMLSITTLAPAWYQFGRLEHSLRSDDPVGLGGLHRLGALIAGGTDLRKAVGSFHNKMSHKGLNIGSADLPFWGRPTCLLHLLPSLFSGISSGVFDGQKWYLRTVNKTPTLEPLLVLELYVELGRDEKERTCITYIAKSKSGSKRENKPCNLIRNVQIFKTECLGKMRFRLQIGGDVQSREYPKKRIKD</sequence>
<comment type="caution">
    <text evidence="1">The sequence shown here is derived from an EMBL/GenBank/DDBJ whole genome shotgun (WGS) entry which is preliminary data.</text>
</comment>
<gene>
    <name evidence="1" type="ORF">EJB05_15612</name>
</gene>
<dbReference type="EMBL" id="RWGY01000009">
    <property type="protein sequence ID" value="TVU33804.1"/>
    <property type="molecule type" value="Genomic_DNA"/>
</dbReference>
<reference evidence="1 2" key="1">
    <citation type="journal article" date="2019" name="Sci. Rep.">
        <title>A high-quality genome of Eragrostis curvula grass provides insights into Poaceae evolution and supports new strategies to enhance forage quality.</title>
        <authorList>
            <person name="Carballo J."/>
            <person name="Santos B.A.C.M."/>
            <person name="Zappacosta D."/>
            <person name="Garbus I."/>
            <person name="Selva J.P."/>
            <person name="Gallo C.A."/>
            <person name="Diaz A."/>
            <person name="Albertini E."/>
            <person name="Caccamo M."/>
            <person name="Echenique V."/>
        </authorList>
    </citation>
    <scope>NUCLEOTIDE SEQUENCE [LARGE SCALE GENOMIC DNA]</scope>
    <source>
        <strain evidence="2">cv. Victoria</strain>
        <tissue evidence="1">Leaf</tissue>
    </source>
</reference>
<name>A0A5J9VEK2_9POAL</name>
<evidence type="ECO:0000313" key="2">
    <source>
        <dbReference type="Proteomes" id="UP000324897"/>
    </source>
</evidence>
<dbReference type="AlphaFoldDB" id="A0A5J9VEK2"/>
<organism evidence="1 2">
    <name type="scientific">Eragrostis curvula</name>
    <name type="common">weeping love grass</name>
    <dbReference type="NCBI Taxonomy" id="38414"/>
    <lineage>
        <taxon>Eukaryota</taxon>
        <taxon>Viridiplantae</taxon>
        <taxon>Streptophyta</taxon>
        <taxon>Embryophyta</taxon>
        <taxon>Tracheophyta</taxon>
        <taxon>Spermatophyta</taxon>
        <taxon>Magnoliopsida</taxon>
        <taxon>Liliopsida</taxon>
        <taxon>Poales</taxon>
        <taxon>Poaceae</taxon>
        <taxon>PACMAD clade</taxon>
        <taxon>Chloridoideae</taxon>
        <taxon>Eragrostideae</taxon>
        <taxon>Eragrostidinae</taxon>
        <taxon>Eragrostis</taxon>
    </lineage>
</organism>
<evidence type="ECO:0000313" key="1">
    <source>
        <dbReference type="EMBL" id="TVU33804.1"/>
    </source>
</evidence>
<dbReference type="Gramene" id="TVU33804">
    <property type="protein sequence ID" value="TVU33804"/>
    <property type="gene ID" value="EJB05_15612"/>
</dbReference>
<proteinExistence type="predicted"/>
<dbReference type="Proteomes" id="UP000324897">
    <property type="component" value="Unassembled WGS sequence"/>
</dbReference>
<feature type="non-terminal residue" evidence="1">
    <location>
        <position position="1"/>
    </location>
</feature>
<keyword evidence="2" id="KW-1185">Reference proteome</keyword>
<protein>
    <submittedName>
        <fullName evidence="1">Uncharacterized protein</fullName>
    </submittedName>
</protein>
<accession>A0A5J9VEK2</accession>